<proteinExistence type="predicted"/>
<keyword evidence="2" id="KW-1185">Reference proteome</keyword>
<evidence type="ECO:0000313" key="1">
    <source>
        <dbReference type="EMBL" id="SDA63478.1"/>
    </source>
</evidence>
<dbReference type="AlphaFoldDB" id="A0A1G5WZ84"/>
<dbReference type="RefSeq" id="WP_092729269.1">
    <property type="nucleotide sequence ID" value="NZ_FMXE01000008.1"/>
</dbReference>
<sequence>MIRFSPNLICASLFTGIYDVNRNEMLPSDEYSLTENWFQFVQNLGLEGIVFHNNFSEKTIREAQNDQINFIKVDLDTPLNANANRYPVYFDFLKRHADQIGNVFFTDIADVEVVNNPFDDSFFLENPECLFCRDEKEILDNSWMKDHCTHLRNLIPEFLDFEERSKSQTLLNCGVIGGKTAAMLLLLEKLTQIHTSVTVSNQTPFTLDMGAFNFVARTTFSNRLKHGVPVNTLFKGYESERMDCWFRHK</sequence>
<dbReference type="EMBL" id="FMXE01000008">
    <property type="protein sequence ID" value="SDA63478.1"/>
    <property type="molecule type" value="Genomic_DNA"/>
</dbReference>
<dbReference type="Proteomes" id="UP000198756">
    <property type="component" value="Unassembled WGS sequence"/>
</dbReference>
<name>A0A1G5WZ84_9BACT</name>
<dbReference type="STRING" id="279824.SAMN03080617_01439"/>
<organism evidence="1 2">
    <name type="scientific">Algoriphagus alkaliphilus</name>
    <dbReference type="NCBI Taxonomy" id="279824"/>
    <lineage>
        <taxon>Bacteria</taxon>
        <taxon>Pseudomonadati</taxon>
        <taxon>Bacteroidota</taxon>
        <taxon>Cytophagia</taxon>
        <taxon>Cytophagales</taxon>
        <taxon>Cyclobacteriaceae</taxon>
        <taxon>Algoriphagus</taxon>
    </lineage>
</organism>
<gene>
    <name evidence="1" type="ORF">SAMN03080617_01439</name>
</gene>
<accession>A0A1G5WZ84</accession>
<evidence type="ECO:0000313" key="2">
    <source>
        <dbReference type="Proteomes" id="UP000198756"/>
    </source>
</evidence>
<dbReference type="OrthoDB" id="949336at2"/>
<reference evidence="2" key="1">
    <citation type="submission" date="2016-10" db="EMBL/GenBank/DDBJ databases">
        <authorList>
            <person name="Varghese N."/>
            <person name="Submissions S."/>
        </authorList>
    </citation>
    <scope>NUCLEOTIDE SEQUENCE [LARGE SCALE GENOMIC DNA]</scope>
    <source>
        <strain evidence="2">DSM 22703</strain>
    </source>
</reference>
<protein>
    <submittedName>
        <fullName evidence="1">Uncharacterized protein</fullName>
    </submittedName>
</protein>